<evidence type="ECO:0000256" key="4">
    <source>
        <dbReference type="PROSITE-ProRule" id="PRU00182"/>
    </source>
</evidence>
<feature type="domain" description="RNA-binding S4" evidence="7">
    <location>
        <begin position="59"/>
        <end position="126"/>
    </location>
</feature>
<reference evidence="8 9" key="1">
    <citation type="submission" date="2018-03" db="EMBL/GenBank/DDBJ databases">
        <title>Draft Genome Sequences of the Obligatory Marine Myxobacteria Enhygromyxa salina SWB007.</title>
        <authorList>
            <person name="Poehlein A."/>
            <person name="Moghaddam J.A."/>
            <person name="Harms H."/>
            <person name="Alanjari M."/>
            <person name="Koenig G.M."/>
            <person name="Daniel R."/>
            <person name="Schaeberle T.F."/>
        </authorList>
    </citation>
    <scope>NUCLEOTIDE SEQUENCE [LARGE SCALE GENOMIC DNA]</scope>
    <source>
        <strain evidence="8 9">SWB007</strain>
    </source>
</reference>
<dbReference type="NCBIfam" id="TIGR00005">
    <property type="entry name" value="rluA_subfam"/>
    <property type="match status" value="1"/>
</dbReference>
<dbReference type="InterPro" id="IPR006225">
    <property type="entry name" value="PsdUridine_synth_RluC/D"/>
</dbReference>
<keyword evidence="4" id="KW-0694">RNA-binding</keyword>
<comment type="function">
    <text evidence="5">Responsible for synthesis of pseudouridine from uracil.</text>
</comment>
<dbReference type="InterPro" id="IPR006145">
    <property type="entry name" value="PsdUridine_synth_RsuA/RluA"/>
</dbReference>
<evidence type="ECO:0000313" key="9">
    <source>
        <dbReference type="Proteomes" id="UP000238823"/>
    </source>
</evidence>
<dbReference type="EC" id="5.4.99.-" evidence="5"/>
<dbReference type="OrthoDB" id="128480at2"/>
<accession>A0A2S9YUE7</accession>
<evidence type="ECO:0000256" key="2">
    <source>
        <dbReference type="ARBA" id="ARBA00023235"/>
    </source>
</evidence>
<gene>
    <name evidence="8" type="primary">rluD_1</name>
    <name evidence="8" type="ORF">ENSA7_15310</name>
</gene>
<dbReference type="Pfam" id="PF00849">
    <property type="entry name" value="PseudoU_synth_2"/>
    <property type="match status" value="1"/>
</dbReference>
<dbReference type="InterPro" id="IPR002942">
    <property type="entry name" value="S4_RNA-bd"/>
</dbReference>
<dbReference type="PROSITE" id="PS50889">
    <property type="entry name" value="S4"/>
    <property type="match status" value="1"/>
</dbReference>
<proteinExistence type="inferred from homology"/>
<feature type="region of interest" description="Disordered" evidence="6">
    <location>
        <begin position="1"/>
        <end position="29"/>
    </location>
</feature>
<dbReference type="SUPFAM" id="SSF55120">
    <property type="entry name" value="Pseudouridine synthase"/>
    <property type="match status" value="1"/>
</dbReference>
<dbReference type="RefSeq" id="WP_106088567.1">
    <property type="nucleotide sequence ID" value="NZ_PVNL01000036.1"/>
</dbReference>
<comment type="similarity">
    <text evidence="1 5">Belongs to the pseudouridine synthase RluA family.</text>
</comment>
<dbReference type="InterPro" id="IPR020103">
    <property type="entry name" value="PsdUridine_synth_cat_dom_sf"/>
</dbReference>
<evidence type="ECO:0000259" key="7">
    <source>
        <dbReference type="SMART" id="SM00363"/>
    </source>
</evidence>
<protein>
    <recommendedName>
        <fullName evidence="5">Pseudouridine synthase</fullName>
        <ecNumber evidence="5">5.4.99.-</ecNumber>
    </recommendedName>
</protein>
<dbReference type="InterPro" id="IPR050188">
    <property type="entry name" value="RluA_PseudoU_synthase"/>
</dbReference>
<dbReference type="CDD" id="cd02869">
    <property type="entry name" value="PseudoU_synth_RluA_like"/>
    <property type="match status" value="1"/>
</dbReference>
<dbReference type="AlphaFoldDB" id="A0A2S9YUE7"/>
<dbReference type="GO" id="GO:0003723">
    <property type="term" value="F:RNA binding"/>
    <property type="evidence" value="ECO:0007669"/>
    <property type="project" value="UniProtKB-KW"/>
</dbReference>
<name>A0A2S9YUE7_9BACT</name>
<dbReference type="GO" id="GO:0120159">
    <property type="term" value="F:rRNA pseudouridine synthase activity"/>
    <property type="evidence" value="ECO:0007669"/>
    <property type="project" value="UniProtKB-ARBA"/>
</dbReference>
<dbReference type="CDD" id="cd00165">
    <property type="entry name" value="S4"/>
    <property type="match status" value="1"/>
</dbReference>
<evidence type="ECO:0000256" key="3">
    <source>
        <dbReference type="PIRSR" id="PIRSR606225-1"/>
    </source>
</evidence>
<evidence type="ECO:0000256" key="6">
    <source>
        <dbReference type="SAM" id="MobiDB-lite"/>
    </source>
</evidence>
<comment type="catalytic activity">
    <reaction evidence="5">
        <text>a uridine in RNA = a pseudouridine in RNA</text>
        <dbReference type="Rhea" id="RHEA:48348"/>
        <dbReference type="Rhea" id="RHEA-COMP:12068"/>
        <dbReference type="Rhea" id="RHEA-COMP:12069"/>
        <dbReference type="ChEBI" id="CHEBI:65314"/>
        <dbReference type="ChEBI" id="CHEBI:65315"/>
    </reaction>
</comment>
<dbReference type="SMART" id="SM00363">
    <property type="entry name" value="S4"/>
    <property type="match status" value="1"/>
</dbReference>
<keyword evidence="2 5" id="KW-0413">Isomerase</keyword>
<dbReference type="PANTHER" id="PTHR21600:SF87">
    <property type="entry name" value="RNA PSEUDOURIDYLATE SYNTHASE DOMAIN-CONTAINING PROTEIN 1"/>
    <property type="match status" value="1"/>
</dbReference>
<dbReference type="PROSITE" id="PS01129">
    <property type="entry name" value="PSI_RLU"/>
    <property type="match status" value="1"/>
</dbReference>
<dbReference type="Proteomes" id="UP000238823">
    <property type="component" value="Unassembled WGS sequence"/>
</dbReference>
<comment type="caution">
    <text evidence="8">The sequence shown here is derived from an EMBL/GenBank/DDBJ whole genome shotgun (WGS) entry which is preliminary data.</text>
</comment>
<dbReference type="InterPro" id="IPR036986">
    <property type="entry name" value="S4_RNA-bd_sf"/>
</dbReference>
<dbReference type="PANTHER" id="PTHR21600">
    <property type="entry name" value="MITOCHONDRIAL RNA PSEUDOURIDINE SYNTHASE"/>
    <property type="match status" value="1"/>
</dbReference>
<evidence type="ECO:0000256" key="1">
    <source>
        <dbReference type="ARBA" id="ARBA00010876"/>
    </source>
</evidence>
<sequence>MSQPREGQAESGVDPVVLADSAAPEEGDDAEVYDDIVYDEHGQPYIEFELAVGPGSEGQRLDRFLSQRFTRLSRNRVHKMLAGGGVRCRSSGESMRKNSLRVRAGQVLIIRRPAPTEPPVVLDYAILHRDRHLLVLDKPANLPVHPSARYHRHTLTALMRRRLGPGHGWEMAHRLDRETSGVMVFGRRHGSGPVLKGSFFRREVDKQYLALVTGHFEGTQTIDVPLGSAKGSRILIKIGRRELDDGGQLARTDVESLRHGQHRGQPITLVRCWPRTGRTHQIRVHLASIGHPLIGDKLYTASEQEFLDVVEGGRPVAELEARLGLWRHALHASSLSLPHPHTGERVEFTAAWPPELAQLLAWPGS</sequence>
<dbReference type="SUPFAM" id="SSF55174">
    <property type="entry name" value="Alpha-L RNA-binding motif"/>
    <property type="match status" value="1"/>
</dbReference>
<dbReference type="EMBL" id="PVNL01000036">
    <property type="protein sequence ID" value="PRQ08713.1"/>
    <property type="molecule type" value="Genomic_DNA"/>
</dbReference>
<dbReference type="InterPro" id="IPR006224">
    <property type="entry name" value="PsdUridine_synth_RluA-like_CS"/>
</dbReference>
<evidence type="ECO:0000313" key="8">
    <source>
        <dbReference type="EMBL" id="PRQ08713.1"/>
    </source>
</evidence>
<organism evidence="8 9">
    <name type="scientific">Enhygromyxa salina</name>
    <dbReference type="NCBI Taxonomy" id="215803"/>
    <lineage>
        <taxon>Bacteria</taxon>
        <taxon>Pseudomonadati</taxon>
        <taxon>Myxococcota</taxon>
        <taxon>Polyangia</taxon>
        <taxon>Nannocystales</taxon>
        <taxon>Nannocystaceae</taxon>
        <taxon>Enhygromyxa</taxon>
    </lineage>
</organism>
<dbReference type="Gene3D" id="3.30.2350.10">
    <property type="entry name" value="Pseudouridine synthase"/>
    <property type="match status" value="1"/>
</dbReference>
<evidence type="ECO:0000256" key="5">
    <source>
        <dbReference type="RuleBase" id="RU362028"/>
    </source>
</evidence>
<feature type="active site" evidence="3">
    <location>
        <position position="176"/>
    </location>
</feature>
<dbReference type="Gene3D" id="3.10.290.10">
    <property type="entry name" value="RNA-binding S4 domain"/>
    <property type="match status" value="1"/>
</dbReference>
<dbReference type="GO" id="GO:0000455">
    <property type="term" value="P:enzyme-directed rRNA pseudouridine synthesis"/>
    <property type="evidence" value="ECO:0007669"/>
    <property type="project" value="TreeGrafter"/>
</dbReference>